<dbReference type="GeneID" id="11498521"/>
<dbReference type="Proteomes" id="UP000000689">
    <property type="component" value="Chromosome 2"/>
</dbReference>
<feature type="compositionally biased region" description="Polar residues" evidence="1">
    <location>
        <begin position="465"/>
        <end position="484"/>
    </location>
</feature>
<dbReference type="HOGENOM" id="CLU_039078_0_0_1"/>
<protein>
    <submittedName>
        <fullName evidence="2">Uncharacterized protein</fullName>
    </submittedName>
</protein>
<feature type="compositionally biased region" description="Low complexity" evidence="1">
    <location>
        <begin position="20"/>
        <end position="34"/>
    </location>
</feature>
<feature type="region of interest" description="Disordered" evidence="1">
    <location>
        <begin position="67"/>
        <end position="111"/>
    </location>
</feature>
<organism evidence="2 3">
    <name type="scientific">Naumovozyma dairenensis (strain ATCC 10597 / BCRC 20456 / CBS 421 / NBRC 0211 / NRRL Y-12639)</name>
    <name type="common">Saccharomyces dairenensis</name>
    <dbReference type="NCBI Taxonomy" id="1071378"/>
    <lineage>
        <taxon>Eukaryota</taxon>
        <taxon>Fungi</taxon>
        <taxon>Dikarya</taxon>
        <taxon>Ascomycota</taxon>
        <taxon>Saccharomycotina</taxon>
        <taxon>Saccharomycetes</taxon>
        <taxon>Saccharomycetales</taxon>
        <taxon>Saccharomycetaceae</taxon>
        <taxon>Naumovozyma</taxon>
    </lineage>
</organism>
<evidence type="ECO:0000313" key="2">
    <source>
        <dbReference type="EMBL" id="CCD23580.1"/>
    </source>
</evidence>
<dbReference type="EMBL" id="HE580268">
    <property type="protein sequence ID" value="CCD23580.1"/>
    <property type="molecule type" value="Genomic_DNA"/>
</dbReference>
<feature type="compositionally biased region" description="Low complexity" evidence="1">
    <location>
        <begin position="79"/>
        <end position="103"/>
    </location>
</feature>
<dbReference type="eggNOG" id="ENOG502S4IW">
    <property type="taxonomic scope" value="Eukaryota"/>
</dbReference>
<dbReference type="OrthoDB" id="4070577at2759"/>
<dbReference type="STRING" id="1071378.G0W719"/>
<name>G0W719_NAUDC</name>
<proteinExistence type="predicted"/>
<gene>
    <name evidence="2" type="primary">NDAI0B05470</name>
    <name evidence="2" type="ordered locus">NDAI_0B05470</name>
</gene>
<feature type="region of interest" description="Disordered" evidence="1">
    <location>
        <begin position="20"/>
        <end position="45"/>
    </location>
</feature>
<dbReference type="AlphaFoldDB" id="G0W719"/>
<reference evidence="2 3" key="1">
    <citation type="journal article" date="2011" name="Proc. Natl. Acad. Sci. U.S.A.">
        <title>Evolutionary erosion of yeast sex chromosomes by mating-type switching accidents.</title>
        <authorList>
            <person name="Gordon J.L."/>
            <person name="Armisen D."/>
            <person name="Proux-Wera E."/>
            <person name="Oheigeartaigh S.S."/>
            <person name="Byrne K.P."/>
            <person name="Wolfe K.H."/>
        </authorList>
    </citation>
    <scope>NUCLEOTIDE SEQUENCE [LARGE SCALE GENOMIC DNA]</scope>
    <source>
        <strain evidence="3">ATCC 10597 / BCRC 20456 / CBS 421 / NBRC 0211 / NRRL Y-12639</strain>
    </source>
</reference>
<evidence type="ECO:0000256" key="1">
    <source>
        <dbReference type="SAM" id="MobiDB-lite"/>
    </source>
</evidence>
<evidence type="ECO:0000313" key="3">
    <source>
        <dbReference type="Proteomes" id="UP000000689"/>
    </source>
</evidence>
<sequence>MDEFQQDHNIEETDQNLQNIINNGNNSTENVNTLSKDNNSRTRNEDDHIEDTLHQLLTQANVDFDDHLKENSSGTSQPGTGSENNNNNTNTSSNSSNNNTTGSGAVGDGDNELASVLNIDNEDRNSNNIAKIEEDDAFSKFQLITDVLSSHSPSISTDPSSVPTPDNKDLENAIENVIKMGTTEIPDSDIMSVSKHFTLDSLLAENNDTDMLFELAMGEESENQEIVDLHFPPDNNINHDFLPKDNINEINSGNPQKRSIQEVLNSKNVTNVEGENDNSTKKKLKASATILNLLKPISPASLSPSSTEGNSSRSKIDTVAYPKAIPLHTTKRIKQKKITRITSSVPGIKGSKQTVYQEMPLPEKMTNEYTMLQVSDMKKRIINTHKLMLNFNFLKDGYARTCVELKKTVHSLKDSEIHRAHLLLENETRKDENERLCEEIKKLKQLLESKGGDDSGKMLESTEIIQTPDTPGDTSVDIPNSTAVNKGDTKIDNTYNGLIPKQEDEFPELLEINLDTDHVEVEIEQAV</sequence>
<keyword evidence="3" id="KW-1185">Reference proteome</keyword>
<accession>G0W719</accession>
<dbReference type="KEGG" id="ndi:NDAI_0B05470"/>
<feature type="region of interest" description="Disordered" evidence="1">
    <location>
        <begin position="465"/>
        <end position="489"/>
    </location>
</feature>
<dbReference type="RefSeq" id="XP_003668823.1">
    <property type="nucleotide sequence ID" value="XM_003668775.1"/>
</dbReference>